<dbReference type="EMBL" id="JACAZE010000016">
    <property type="protein sequence ID" value="KAF7296714.1"/>
    <property type="molecule type" value="Genomic_DNA"/>
</dbReference>
<evidence type="ECO:0000313" key="1">
    <source>
        <dbReference type="EMBL" id="KAF7296714.1"/>
    </source>
</evidence>
<dbReference type="AlphaFoldDB" id="A0A8H6VWL5"/>
<comment type="caution">
    <text evidence="1">The sequence shown here is derived from an EMBL/GenBank/DDBJ whole genome shotgun (WGS) entry which is preliminary data.</text>
</comment>
<evidence type="ECO:0000313" key="2">
    <source>
        <dbReference type="Proteomes" id="UP000613580"/>
    </source>
</evidence>
<evidence type="ECO:0008006" key="3">
    <source>
        <dbReference type="Google" id="ProtNLM"/>
    </source>
</evidence>
<accession>A0A8H6VWL5</accession>
<protein>
    <recommendedName>
        <fullName evidence="3">F-box domain-containing protein</fullName>
    </recommendedName>
</protein>
<name>A0A8H6VWL5_MYCCL</name>
<sequence>METTLSVNDTFYDILTQYAAPGFERQARPLLAEAEATLARIESQIQALVVARDRQRARIAALKYAVSPIRMVPAELLTKIFRMASGDVQVPWYGAGQRNGHFKSVFRLASICAYWRQLVISDARMWTKPVSVNATNTAASYAEMVALLLKRSQPHPVDITLAASDTKKPVSAAVVKAVLACVDRWSTIDLGCNIIPFLENSLPAPKSLWSANIRLQSRPRNPISLLFRNAPRLWDLKLNINDLEKLPMPWNQLRVLALHHFQRSPLLLTSLAQCVALERLKLSAVGWTLDAHNPSGAAAPVSLSCLKKLDLDIHGDSEASTGTDFSPFFAHFTFPALKSLEVSLDYTAWIPGLGPAFAPFLGRCTSLESLEIRHSEMDSNELDAILLNIPSLTSLHLCCCFGCVEDRFFERLTYDPTNPRPAAPCLTHIDLEIVRDDFTEDAIRAMARSRWWTDAELAALPVPPRVARWKSISVQTDDDEGMAITDDFKTFIDRTCAEGLILDVYSHRDGRDEQDSD</sequence>
<dbReference type="Gene3D" id="3.80.10.10">
    <property type="entry name" value="Ribonuclease Inhibitor"/>
    <property type="match status" value="1"/>
</dbReference>
<dbReference type="InterPro" id="IPR032675">
    <property type="entry name" value="LRR_dom_sf"/>
</dbReference>
<dbReference type="Proteomes" id="UP000613580">
    <property type="component" value="Unassembled WGS sequence"/>
</dbReference>
<keyword evidence="2" id="KW-1185">Reference proteome</keyword>
<gene>
    <name evidence="1" type="ORF">HMN09_01080500</name>
</gene>
<reference evidence="1" key="1">
    <citation type="submission" date="2020-05" db="EMBL/GenBank/DDBJ databases">
        <title>Mycena genomes resolve the evolution of fungal bioluminescence.</title>
        <authorList>
            <person name="Tsai I.J."/>
        </authorList>
    </citation>
    <scope>NUCLEOTIDE SEQUENCE</scope>
    <source>
        <strain evidence="1">110903Hualien_Pintung</strain>
    </source>
</reference>
<dbReference type="SUPFAM" id="SSF52047">
    <property type="entry name" value="RNI-like"/>
    <property type="match status" value="1"/>
</dbReference>
<dbReference type="OrthoDB" id="3024072at2759"/>
<dbReference type="Gene3D" id="1.20.1280.50">
    <property type="match status" value="1"/>
</dbReference>
<organism evidence="1 2">
    <name type="scientific">Mycena chlorophos</name>
    <name type="common">Agaric fungus</name>
    <name type="synonym">Agaricus chlorophos</name>
    <dbReference type="NCBI Taxonomy" id="658473"/>
    <lineage>
        <taxon>Eukaryota</taxon>
        <taxon>Fungi</taxon>
        <taxon>Dikarya</taxon>
        <taxon>Basidiomycota</taxon>
        <taxon>Agaricomycotina</taxon>
        <taxon>Agaricomycetes</taxon>
        <taxon>Agaricomycetidae</taxon>
        <taxon>Agaricales</taxon>
        <taxon>Marasmiineae</taxon>
        <taxon>Mycenaceae</taxon>
        <taxon>Mycena</taxon>
    </lineage>
</organism>
<proteinExistence type="predicted"/>